<dbReference type="EMBL" id="JASBWR010000016">
    <property type="protein sequence ID" value="KAJ9109746.1"/>
    <property type="molecule type" value="Genomic_DNA"/>
</dbReference>
<sequence>MPLTAAEYVEATLNDDRAKALVELVFDRLDPRGIMEVEWLTAADQAASALTLNSHLVHPAIAQAGKCWSSAPDVNPLAILRSSEEEDMDMSNPIGVRGEDIGLRCLRIQGKLFVSPLLPGVARTGAPFF</sequence>
<dbReference type="Proteomes" id="UP001241377">
    <property type="component" value="Unassembled WGS sequence"/>
</dbReference>
<comment type="caution">
    <text evidence="1">The sequence shown here is derived from an EMBL/GenBank/DDBJ whole genome shotgun (WGS) entry which is preliminary data.</text>
</comment>
<accession>A0ACC2WEB0</accession>
<evidence type="ECO:0000313" key="1">
    <source>
        <dbReference type="EMBL" id="KAJ9109746.1"/>
    </source>
</evidence>
<proteinExistence type="predicted"/>
<protein>
    <submittedName>
        <fullName evidence="1">Uncharacterized protein</fullName>
    </submittedName>
</protein>
<organism evidence="1 2">
    <name type="scientific">Naganishia cerealis</name>
    <dbReference type="NCBI Taxonomy" id="610337"/>
    <lineage>
        <taxon>Eukaryota</taxon>
        <taxon>Fungi</taxon>
        <taxon>Dikarya</taxon>
        <taxon>Basidiomycota</taxon>
        <taxon>Agaricomycotina</taxon>
        <taxon>Tremellomycetes</taxon>
        <taxon>Filobasidiales</taxon>
        <taxon>Filobasidiaceae</taxon>
        <taxon>Naganishia</taxon>
    </lineage>
</organism>
<name>A0ACC2WEB0_9TREE</name>
<keyword evidence="2" id="KW-1185">Reference proteome</keyword>
<evidence type="ECO:0000313" key="2">
    <source>
        <dbReference type="Proteomes" id="UP001241377"/>
    </source>
</evidence>
<reference evidence="1" key="1">
    <citation type="submission" date="2023-04" db="EMBL/GenBank/DDBJ databases">
        <title>Draft Genome sequencing of Naganishia species isolated from polar environments using Oxford Nanopore Technology.</title>
        <authorList>
            <person name="Leo P."/>
            <person name="Venkateswaran K."/>
        </authorList>
    </citation>
    <scope>NUCLEOTIDE SEQUENCE</scope>
    <source>
        <strain evidence="1">MNA-CCFEE 5261</strain>
    </source>
</reference>
<gene>
    <name evidence="1" type="ORF">QFC19_001976</name>
</gene>